<dbReference type="InterPro" id="IPR000524">
    <property type="entry name" value="Tscrpt_reg_HTH_GntR"/>
</dbReference>
<accession>A0ABU7L9A4</accession>
<dbReference type="InterPro" id="IPR036388">
    <property type="entry name" value="WH-like_DNA-bd_sf"/>
</dbReference>
<dbReference type="InterPro" id="IPR011711">
    <property type="entry name" value="GntR_C"/>
</dbReference>
<dbReference type="PRINTS" id="PR00035">
    <property type="entry name" value="HTHGNTR"/>
</dbReference>
<dbReference type="SMART" id="SM00895">
    <property type="entry name" value="FCD"/>
    <property type="match status" value="1"/>
</dbReference>
<name>A0ABU7L9A4_9NOCA</name>
<dbReference type="SMART" id="SM00345">
    <property type="entry name" value="HTH_GNTR"/>
    <property type="match status" value="1"/>
</dbReference>
<dbReference type="InterPro" id="IPR008920">
    <property type="entry name" value="TF_FadR/GntR_C"/>
</dbReference>
<keyword evidence="3" id="KW-0804">Transcription</keyword>
<comment type="caution">
    <text evidence="5">The sequence shown here is derived from an EMBL/GenBank/DDBJ whole genome shotgun (WGS) entry which is preliminary data.</text>
</comment>
<dbReference type="PROSITE" id="PS50949">
    <property type="entry name" value="HTH_GNTR"/>
    <property type="match status" value="1"/>
</dbReference>
<reference evidence="5 6" key="1">
    <citation type="submission" date="2023-07" db="EMBL/GenBank/DDBJ databases">
        <authorList>
            <person name="Girao M."/>
            <person name="Carvalho M.F."/>
        </authorList>
    </citation>
    <scope>NUCLEOTIDE SEQUENCE [LARGE SCALE GENOMIC DNA]</scope>
    <source>
        <strain evidence="5 6">YIM65754</strain>
    </source>
</reference>
<evidence type="ECO:0000313" key="6">
    <source>
        <dbReference type="Proteomes" id="UP001336020"/>
    </source>
</evidence>
<dbReference type="CDD" id="cd07377">
    <property type="entry name" value="WHTH_GntR"/>
    <property type="match status" value="1"/>
</dbReference>
<proteinExistence type="predicted"/>
<feature type="domain" description="HTH gntR-type" evidence="4">
    <location>
        <begin position="1"/>
        <end position="66"/>
    </location>
</feature>
<dbReference type="Gene3D" id="1.10.10.10">
    <property type="entry name" value="Winged helix-like DNA-binding domain superfamily/Winged helix DNA-binding domain"/>
    <property type="match status" value="1"/>
</dbReference>
<evidence type="ECO:0000313" key="5">
    <source>
        <dbReference type="EMBL" id="MEE2058127.1"/>
    </source>
</evidence>
<keyword evidence="6" id="KW-1185">Reference proteome</keyword>
<dbReference type="Proteomes" id="UP001336020">
    <property type="component" value="Unassembled WGS sequence"/>
</dbReference>
<organism evidence="5 6">
    <name type="scientific">Rhodococcus artemisiae</name>
    <dbReference type="NCBI Taxonomy" id="714159"/>
    <lineage>
        <taxon>Bacteria</taxon>
        <taxon>Bacillati</taxon>
        <taxon>Actinomycetota</taxon>
        <taxon>Actinomycetes</taxon>
        <taxon>Mycobacteriales</taxon>
        <taxon>Nocardiaceae</taxon>
        <taxon>Rhodococcus</taxon>
    </lineage>
</organism>
<evidence type="ECO:0000256" key="1">
    <source>
        <dbReference type="ARBA" id="ARBA00023015"/>
    </source>
</evidence>
<evidence type="ECO:0000256" key="3">
    <source>
        <dbReference type="ARBA" id="ARBA00023163"/>
    </source>
</evidence>
<protein>
    <submittedName>
        <fullName evidence="5">FadR/GntR family transcriptional regulator</fullName>
    </submittedName>
</protein>
<dbReference type="PANTHER" id="PTHR43537">
    <property type="entry name" value="TRANSCRIPTIONAL REGULATOR, GNTR FAMILY"/>
    <property type="match status" value="1"/>
</dbReference>
<evidence type="ECO:0000259" key="4">
    <source>
        <dbReference type="PROSITE" id="PS50949"/>
    </source>
</evidence>
<dbReference type="Pfam" id="PF07729">
    <property type="entry name" value="FCD"/>
    <property type="match status" value="1"/>
</dbReference>
<dbReference type="Gene3D" id="1.20.120.530">
    <property type="entry name" value="GntR ligand-binding domain-like"/>
    <property type="match status" value="1"/>
</dbReference>
<dbReference type="RefSeq" id="WP_330133364.1">
    <property type="nucleotide sequence ID" value="NZ_JAUTXY010000004.1"/>
</dbReference>
<evidence type="ECO:0000256" key="2">
    <source>
        <dbReference type="ARBA" id="ARBA00023125"/>
    </source>
</evidence>
<dbReference type="SUPFAM" id="SSF46785">
    <property type="entry name" value="Winged helix' DNA-binding domain"/>
    <property type="match status" value="1"/>
</dbReference>
<keyword evidence="1" id="KW-0805">Transcription regulation</keyword>
<sequence>MTAQRIVRMIKDEGLKPGDPLPIESEMYEAFGVGRSTLREALRVLEQQGVITIRPGRGGGPAVASPDSRHLASTLALMMQFSETPFRSVLQTREQIEPIAAMLCAQNRDQRVLQGLRQSVDAMQANLSDEEKFLYENHRFHELIAEGAQNPLITYFLNSLDWIIDGAKLGVTYSRASRKHVAEVHDEICEAIDDGDADRAREVMARHMSETRGYLERKYPKVLDQVLTWEMFGS</sequence>
<dbReference type="PANTHER" id="PTHR43537:SF5">
    <property type="entry name" value="UXU OPERON TRANSCRIPTIONAL REGULATOR"/>
    <property type="match status" value="1"/>
</dbReference>
<dbReference type="EMBL" id="JAUTXY010000004">
    <property type="protein sequence ID" value="MEE2058127.1"/>
    <property type="molecule type" value="Genomic_DNA"/>
</dbReference>
<dbReference type="Pfam" id="PF00392">
    <property type="entry name" value="GntR"/>
    <property type="match status" value="1"/>
</dbReference>
<dbReference type="SUPFAM" id="SSF48008">
    <property type="entry name" value="GntR ligand-binding domain-like"/>
    <property type="match status" value="1"/>
</dbReference>
<keyword evidence="2" id="KW-0238">DNA-binding</keyword>
<gene>
    <name evidence="5" type="ORF">Q7514_11410</name>
</gene>
<dbReference type="InterPro" id="IPR036390">
    <property type="entry name" value="WH_DNA-bd_sf"/>
</dbReference>